<proteinExistence type="predicted"/>
<name>A0ACC0A734_CATRO</name>
<protein>
    <submittedName>
        <fullName evidence="1">Uncharacterized protein</fullName>
    </submittedName>
</protein>
<evidence type="ECO:0000313" key="1">
    <source>
        <dbReference type="EMBL" id="KAI5656060.1"/>
    </source>
</evidence>
<organism evidence="1 2">
    <name type="scientific">Catharanthus roseus</name>
    <name type="common">Madagascar periwinkle</name>
    <name type="synonym">Vinca rosea</name>
    <dbReference type="NCBI Taxonomy" id="4058"/>
    <lineage>
        <taxon>Eukaryota</taxon>
        <taxon>Viridiplantae</taxon>
        <taxon>Streptophyta</taxon>
        <taxon>Embryophyta</taxon>
        <taxon>Tracheophyta</taxon>
        <taxon>Spermatophyta</taxon>
        <taxon>Magnoliopsida</taxon>
        <taxon>eudicotyledons</taxon>
        <taxon>Gunneridae</taxon>
        <taxon>Pentapetalae</taxon>
        <taxon>asterids</taxon>
        <taxon>lamiids</taxon>
        <taxon>Gentianales</taxon>
        <taxon>Apocynaceae</taxon>
        <taxon>Rauvolfioideae</taxon>
        <taxon>Vinceae</taxon>
        <taxon>Catharanthinae</taxon>
        <taxon>Catharanthus</taxon>
    </lineage>
</organism>
<reference evidence="2" key="1">
    <citation type="journal article" date="2023" name="Nat. Plants">
        <title>Single-cell RNA sequencing provides a high-resolution roadmap for understanding the multicellular compartmentation of specialized metabolism.</title>
        <authorList>
            <person name="Sun S."/>
            <person name="Shen X."/>
            <person name="Li Y."/>
            <person name="Li Y."/>
            <person name="Wang S."/>
            <person name="Li R."/>
            <person name="Zhang H."/>
            <person name="Shen G."/>
            <person name="Guo B."/>
            <person name="Wei J."/>
            <person name="Xu J."/>
            <person name="St-Pierre B."/>
            <person name="Chen S."/>
            <person name="Sun C."/>
        </authorList>
    </citation>
    <scope>NUCLEOTIDE SEQUENCE [LARGE SCALE GENOMIC DNA]</scope>
</reference>
<dbReference type="Proteomes" id="UP001060085">
    <property type="component" value="Linkage Group LG06"/>
</dbReference>
<dbReference type="EMBL" id="CM044706">
    <property type="protein sequence ID" value="KAI5656060.1"/>
    <property type="molecule type" value="Genomic_DNA"/>
</dbReference>
<comment type="caution">
    <text evidence="1">The sequence shown here is derived from an EMBL/GenBank/DDBJ whole genome shotgun (WGS) entry which is preliminary data.</text>
</comment>
<sequence length="727" mass="82817">MQEFPAKSYLQPLLFPPILRGSFSVTAGNRKTVKALLLTTRNRSGGAARVTLPPPIISKKCKDDKAALLTLMSVAVNSVTYITKPGKTTIELGRRRSSCFGVLIWGRKGGGVNGIVFEDVLVGRVSDSICQSIGVPEESSSKCLFKSKMRIPKRPVSISLCLSLFSPPPEKFFSSSSSYFSRILHFHSGFLASKISDHSANGRIFVCHRGHNQISTSNKMDGIGRDAKPQFFEGTQRDGDQFPYIWSSRKEFREIDIGKQIFCNRSLNMKNIVAVGFDMDYTLAQYKPETFESLAYEGTVRKLVYDLGYPPELLEWTFDWTYMVRGLVVDKKRGNILKMDRHKYVKVAYHGFREMSKEDKVATYGSTLIRDSFDEPDYALIDTLFSLAEAYLFAQLVDFKDNNPGKIHEGTDYSHIYKDVRAAVDLCHRDGTLKQMVAKDPKRYINEDAAIIPMLTMLRDSGRATFLVTNSLWDYTNIVMNFLCEPRAEDGPSAVNFDWLQYFDVVITGSAKPGFFHDENRANLFEVDPETGMLLNTDNGTPMAQVGSSSLRLPVKTLDKGCRIFQGGNVGHLHKLLSIESSSQVLYVGDHIYGDILRSKKVLGWRTMLVVPELEKEVELLWEIRDMRKQLQLLRSERDHIEDKIHHLKWSLKFDGTDTDKEEICSEIETLQMEREEVRQMHQQGQRECHQKFHKVWGQLMKTGYQNSRFAHQVLVLRVFAISIYPC</sequence>
<keyword evidence="2" id="KW-1185">Reference proteome</keyword>
<accession>A0ACC0A734</accession>
<gene>
    <name evidence="1" type="ORF">M9H77_24853</name>
</gene>
<evidence type="ECO:0000313" key="2">
    <source>
        <dbReference type="Proteomes" id="UP001060085"/>
    </source>
</evidence>